<dbReference type="AlphaFoldDB" id="A0A285X7M1"/>
<dbReference type="GO" id="GO:0000270">
    <property type="term" value="P:peptidoglycan metabolic process"/>
    <property type="evidence" value="ECO:0007669"/>
    <property type="project" value="TreeGrafter"/>
</dbReference>
<dbReference type="NCBIfam" id="TIGR00666">
    <property type="entry name" value="PBP4"/>
    <property type="match status" value="1"/>
</dbReference>
<protein>
    <submittedName>
        <fullName evidence="3">D-alanyl-D-alanine carboxypeptidase / D-alanyl-D-alanine-endopeptidase (Penicillin-binding protein 4)</fullName>
    </submittedName>
</protein>
<evidence type="ECO:0000313" key="4">
    <source>
        <dbReference type="Proteomes" id="UP000219193"/>
    </source>
</evidence>
<accession>A0A285X7M1</accession>
<dbReference type="Pfam" id="PF02113">
    <property type="entry name" value="Peptidase_S13"/>
    <property type="match status" value="1"/>
</dbReference>
<sequence>MKILRRLKAPILKNIFRIFIVVLVFTSCSSSKVLTSQLDETLEEFPAFETGFTGIMIYDPVAKKVVYEHNSEKYFTPASNTKLFTFYTGLKILGDSAAGLEYVVKEDSLLFRGTGDPSFLYDKLESTRVLDFLKTRNETLYYVPPIFREEHFGPGWSWDDYNYYYSVERSDMPVFGNYATFTSTSEAEIPVAKPKFFYRFLLKDSLATGDNFRVMRERDQNKFLYHQPAGAEKRSREVPFVYSPQLVTELLSDTLQKPVKILPSEKADFSNSKILYSIPADSLYKRMLQVSDNLIAEQLLLMSSQVISDTLKTDIAIDYMQKNYLQDLPDEVIWVDGSGLSVYNKFTPRSVVKLLEKISEEVPQKRLFQLLPAGGESGTIKNFYKAEEPYVFAKTGTISNVHALSGYLKTKSGKVLIFSFMNNNYTVPSAEIKAGMELILRNIYLNY</sequence>
<reference evidence="4" key="1">
    <citation type="submission" date="2017-09" db="EMBL/GenBank/DDBJ databases">
        <authorList>
            <person name="Varghese N."/>
            <person name="Submissions S."/>
        </authorList>
    </citation>
    <scope>NUCLEOTIDE SEQUENCE [LARGE SCALE GENOMIC DNA]</scope>
    <source>
        <strain evidence="4">CGMCC 1.12641</strain>
    </source>
</reference>
<gene>
    <name evidence="3" type="ORF">SAMN06296241_2341</name>
</gene>
<dbReference type="Proteomes" id="UP000219193">
    <property type="component" value="Unassembled WGS sequence"/>
</dbReference>
<keyword evidence="3" id="KW-0645">Protease</keyword>
<dbReference type="SUPFAM" id="SSF56601">
    <property type="entry name" value="beta-lactamase/transpeptidase-like"/>
    <property type="match status" value="1"/>
</dbReference>
<dbReference type="PANTHER" id="PTHR30023">
    <property type="entry name" value="D-ALANYL-D-ALANINE CARBOXYPEPTIDASE"/>
    <property type="match status" value="1"/>
</dbReference>
<dbReference type="PRINTS" id="PR00922">
    <property type="entry name" value="DADACBPTASE3"/>
</dbReference>
<keyword evidence="4" id="KW-1185">Reference proteome</keyword>
<dbReference type="GO" id="GO:0004185">
    <property type="term" value="F:serine-type carboxypeptidase activity"/>
    <property type="evidence" value="ECO:0007669"/>
    <property type="project" value="InterPro"/>
</dbReference>
<dbReference type="EMBL" id="OCMF01000003">
    <property type="protein sequence ID" value="SOC80784.1"/>
    <property type="molecule type" value="Genomic_DNA"/>
</dbReference>
<evidence type="ECO:0000256" key="1">
    <source>
        <dbReference type="ARBA" id="ARBA00006096"/>
    </source>
</evidence>
<evidence type="ECO:0000256" key="2">
    <source>
        <dbReference type="ARBA" id="ARBA00022801"/>
    </source>
</evidence>
<name>A0A285X7M1_9FLAO</name>
<dbReference type="InterPro" id="IPR000667">
    <property type="entry name" value="Peptidase_S13"/>
</dbReference>
<keyword evidence="3" id="KW-0121">Carboxypeptidase</keyword>
<dbReference type="GO" id="GO:0006508">
    <property type="term" value="P:proteolysis"/>
    <property type="evidence" value="ECO:0007669"/>
    <property type="project" value="InterPro"/>
</dbReference>
<dbReference type="PANTHER" id="PTHR30023:SF0">
    <property type="entry name" value="PENICILLIN-SENSITIVE CARBOXYPEPTIDASE A"/>
    <property type="match status" value="1"/>
</dbReference>
<comment type="similarity">
    <text evidence="1">Belongs to the peptidase S13 family.</text>
</comment>
<keyword evidence="2" id="KW-0378">Hydrolase</keyword>
<dbReference type="PROSITE" id="PS51257">
    <property type="entry name" value="PROKAR_LIPOPROTEIN"/>
    <property type="match status" value="1"/>
</dbReference>
<dbReference type="RefSeq" id="WP_245859024.1">
    <property type="nucleotide sequence ID" value="NZ_OCMF01000003.1"/>
</dbReference>
<proteinExistence type="inferred from homology"/>
<dbReference type="InterPro" id="IPR012338">
    <property type="entry name" value="Beta-lactam/transpept-like"/>
</dbReference>
<dbReference type="Gene3D" id="3.40.710.10">
    <property type="entry name" value="DD-peptidase/beta-lactamase superfamily"/>
    <property type="match status" value="2"/>
</dbReference>
<evidence type="ECO:0000313" key="3">
    <source>
        <dbReference type="EMBL" id="SOC80784.1"/>
    </source>
</evidence>
<organism evidence="3 4">
    <name type="scientific">Salinimicrobium sediminis</name>
    <dbReference type="NCBI Taxonomy" id="1343891"/>
    <lineage>
        <taxon>Bacteria</taxon>
        <taxon>Pseudomonadati</taxon>
        <taxon>Bacteroidota</taxon>
        <taxon>Flavobacteriia</taxon>
        <taxon>Flavobacteriales</taxon>
        <taxon>Flavobacteriaceae</taxon>
        <taxon>Salinimicrobium</taxon>
    </lineage>
</organism>